<gene>
    <name evidence="1" type="primary">ORF_6</name>
    <name evidence="1" type="ORF">BQ776_233</name>
</gene>
<dbReference type="AlphaFoldDB" id="A0A1G4NRY8"/>
<dbReference type="RefSeq" id="YP_009313188.1">
    <property type="nucleotide sequence ID" value="NC_031655.1"/>
</dbReference>
<organism evidence="1">
    <name type="scientific">Dermonema virens</name>
    <dbReference type="NCBI Taxonomy" id="1077399"/>
    <lineage>
        <taxon>Eukaryota</taxon>
        <taxon>Rhodophyta</taxon>
        <taxon>Florideophyceae</taxon>
        <taxon>Nemaliophycidae</taxon>
        <taxon>Nemaliales</taxon>
        <taxon>Liagoraceae</taxon>
        <taxon>Dermonema</taxon>
    </lineage>
</organism>
<proteinExistence type="predicted"/>
<keyword evidence="1" id="KW-0150">Chloroplast</keyword>
<geneLocation type="chloroplast" evidence="1"/>
<protein>
    <submittedName>
        <fullName evidence="1">Uncharacterized protein</fullName>
    </submittedName>
</protein>
<reference evidence="1" key="1">
    <citation type="submission" date="2016-10" db="EMBL/GenBank/DDBJ databases">
        <title>Chloroplast genomes as a tool to resolve red algal phylogenies: a case study in the Nemaliales.</title>
        <authorList>
            <person name="Costa J.F."/>
            <person name="Lin S.M."/>
            <person name="Macaya E.C."/>
            <person name="Fernandez-Garcia C."/>
            <person name="Verbruggen H."/>
        </authorList>
    </citation>
    <scope>NUCLEOTIDE SEQUENCE</scope>
    <source>
        <strain evidence="1">J.0258</strain>
    </source>
</reference>
<accession>A0A1G4NRY8</accession>
<keyword evidence="1" id="KW-0934">Plastid</keyword>
<dbReference type="EMBL" id="LT622863">
    <property type="protein sequence ID" value="SCW21442.1"/>
    <property type="molecule type" value="Genomic_DNA"/>
</dbReference>
<name>A0A1G4NRY8_9FLOR</name>
<evidence type="ECO:0000313" key="1">
    <source>
        <dbReference type="EMBL" id="SCW21442.1"/>
    </source>
</evidence>
<dbReference type="GeneID" id="30000195"/>
<reference evidence="1" key="2">
    <citation type="submission" date="2016-10" db="EMBL/GenBank/DDBJ databases">
        <authorList>
            <person name="de Groot N.N."/>
        </authorList>
    </citation>
    <scope>NUCLEOTIDE SEQUENCE</scope>
    <source>
        <strain evidence="1">J.0258</strain>
    </source>
</reference>
<sequence>MNNNLFLYHNYDMLLIAIQALDPYAFDNLTSRSSNLNIFELFTIRTSSIMKYANEIQKHNLYYTIILAQDISSVVLNMYVQDKVYKILTDIIKYQGKSNLYSLSTMNYINRFKLNYRKTFNPYLIGAKLYSSNKQLVQLSLINIFLIYKTYERHGVYFLYFYLFHNSKNT</sequence>